<organism evidence="14 15">
    <name type="scientific">Pelobates cultripes</name>
    <name type="common">Western spadefoot toad</name>
    <dbReference type="NCBI Taxonomy" id="61616"/>
    <lineage>
        <taxon>Eukaryota</taxon>
        <taxon>Metazoa</taxon>
        <taxon>Chordata</taxon>
        <taxon>Craniata</taxon>
        <taxon>Vertebrata</taxon>
        <taxon>Euteleostomi</taxon>
        <taxon>Amphibia</taxon>
        <taxon>Batrachia</taxon>
        <taxon>Anura</taxon>
        <taxon>Pelobatoidea</taxon>
        <taxon>Pelobatidae</taxon>
        <taxon>Pelobates</taxon>
    </lineage>
</organism>
<evidence type="ECO:0000256" key="10">
    <source>
        <dbReference type="ARBA" id="ARBA00023242"/>
    </source>
</evidence>
<evidence type="ECO:0000256" key="4">
    <source>
        <dbReference type="ARBA" id="ARBA00022737"/>
    </source>
</evidence>
<dbReference type="InterPro" id="IPR050826">
    <property type="entry name" value="Krueppel_C2H2_ZnFinger"/>
</dbReference>
<accession>A0AAD1RCW7</accession>
<reference evidence="14" key="1">
    <citation type="submission" date="2022-03" db="EMBL/GenBank/DDBJ databases">
        <authorList>
            <person name="Alioto T."/>
            <person name="Alioto T."/>
            <person name="Gomez Garrido J."/>
        </authorList>
    </citation>
    <scope>NUCLEOTIDE SEQUENCE</scope>
</reference>
<evidence type="ECO:0000256" key="5">
    <source>
        <dbReference type="ARBA" id="ARBA00022771"/>
    </source>
</evidence>
<feature type="domain" description="C2H2-type" evidence="13">
    <location>
        <begin position="417"/>
        <end position="444"/>
    </location>
</feature>
<dbReference type="InterPro" id="IPR036236">
    <property type="entry name" value="Znf_C2H2_sf"/>
</dbReference>
<dbReference type="PANTHER" id="PTHR24377">
    <property type="entry name" value="IP01015P-RELATED"/>
    <property type="match status" value="1"/>
</dbReference>
<keyword evidence="8" id="KW-0238">DNA-binding</keyword>
<keyword evidence="5 11" id="KW-0863">Zinc-finger</keyword>
<gene>
    <name evidence="14" type="ORF">PECUL_23A002635</name>
</gene>
<dbReference type="AlphaFoldDB" id="A0AAD1RCW7"/>
<evidence type="ECO:0000256" key="8">
    <source>
        <dbReference type="ARBA" id="ARBA00023125"/>
    </source>
</evidence>
<evidence type="ECO:0000313" key="15">
    <source>
        <dbReference type="Proteomes" id="UP001295444"/>
    </source>
</evidence>
<keyword evidence="3" id="KW-0479">Metal-binding</keyword>
<keyword evidence="9" id="KW-0804">Transcription</keyword>
<evidence type="ECO:0000259" key="13">
    <source>
        <dbReference type="PROSITE" id="PS50157"/>
    </source>
</evidence>
<proteinExistence type="inferred from homology"/>
<dbReference type="PROSITE" id="PS50157">
    <property type="entry name" value="ZINC_FINGER_C2H2_2"/>
    <property type="match status" value="4"/>
</dbReference>
<dbReference type="InterPro" id="IPR013087">
    <property type="entry name" value="Znf_C2H2_type"/>
</dbReference>
<evidence type="ECO:0000313" key="14">
    <source>
        <dbReference type="EMBL" id="CAH2248152.1"/>
    </source>
</evidence>
<feature type="domain" description="C2H2-type" evidence="13">
    <location>
        <begin position="340"/>
        <end position="362"/>
    </location>
</feature>
<evidence type="ECO:0000256" key="7">
    <source>
        <dbReference type="ARBA" id="ARBA00023015"/>
    </source>
</evidence>
<sequence length="445" mass="51177">MRHEVKNPMTDKILKLTLEIIYLLTGEDYIVVKNKGDNVAGVRGLCATESVCRTQNPVMAPHNSLEENSEKKILRLANKIVSLLTREVSLRCDNEAVTFSKKEGDYLEEDKDPHKDVVGENLCSVSSQEIIQSQSEWNVIDSKERQDKSVQTEFCTENTLPEPRFSISTAEEMRRLHPSEIEENEFTSPEYKMEQGVRICTVQCKEEEFPTEISPVDVPGDEEAQPEERSIYFSTPEKVIKNNMINQDDKGKEVINYSSSRKHLKKTETVSSTDPSFPKDLKPDEDSSLPLRKRCKDSLAAQKNQEDLFGNSYECRKCEISFNDELAFLSHEKWHGVELYNCTECRECFTDYADFATHLTTHNVQYWKHLFSQPRSHPLQTVHAGQKPFTCSDCGKCFAYNSAFLRHRRIHTGEKPFVCIECGKCFSQNTHLAKHRNKHNTMKTV</sequence>
<feature type="domain" description="C2H2-type" evidence="13">
    <location>
        <begin position="313"/>
        <end position="335"/>
    </location>
</feature>
<dbReference type="Pfam" id="PF00096">
    <property type="entry name" value="zf-C2H2"/>
    <property type="match status" value="3"/>
</dbReference>
<protein>
    <submittedName>
        <fullName evidence="14">Zinc finger 329 isoform X1</fullName>
    </submittedName>
</protein>
<evidence type="ECO:0000256" key="2">
    <source>
        <dbReference type="ARBA" id="ARBA00006991"/>
    </source>
</evidence>
<dbReference type="GO" id="GO:0003677">
    <property type="term" value="F:DNA binding"/>
    <property type="evidence" value="ECO:0007669"/>
    <property type="project" value="UniProtKB-KW"/>
</dbReference>
<evidence type="ECO:0000256" key="9">
    <source>
        <dbReference type="ARBA" id="ARBA00023163"/>
    </source>
</evidence>
<keyword evidence="10" id="KW-0539">Nucleus</keyword>
<keyword evidence="15" id="KW-1185">Reference proteome</keyword>
<dbReference type="EMBL" id="OW240913">
    <property type="protein sequence ID" value="CAH2248152.1"/>
    <property type="molecule type" value="Genomic_DNA"/>
</dbReference>
<dbReference type="FunFam" id="3.30.160.60:FF:001442">
    <property type="entry name" value="zinc finger protein 696"/>
    <property type="match status" value="1"/>
</dbReference>
<dbReference type="PROSITE" id="PS00028">
    <property type="entry name" value="ZINC_FINGER_C2H2_1"/>
    <property type="match status" value="4"/>
</dbReference>
<comment type="subcellular location">
    <subcellularLocation>
        <location evidence="1">Nucleus</location>
    </subcellularLocation>
</comment>
<comment type="similarity">
    <text evidence="2">Belongs to the krueppel C2H2-type zinc-finger protein family.</text>
</comment>
<evidence type="ECO:0000256" key="6">
    <source>
        <dbReference type="ARBA" id="ARBA00022833"/>
    </source>
</evidence>
<dbReference type="SMART" id="SM00355">
    <property type="entry name" value="ZnF_C2H2"/>
    <property type="match status" value="4"/>
</dbReference>
<dbReference type="Gene3D" id="3.30.160.60">
    <property type="entry name" value="Classic Zinc Finger"/>
    <property type="match status" value="3"/>
</dbReference>
<name>A0AAD1RCW7_PELCU</name>
<feature type="region of interest" description="Disordered" evidence="12">
    <location>
        <begin position="258"/>
        <end position="289"/>
    </location>
</feature>
<evidence type="ECO:0000256" key="1">
    <source>
        <dbReference type="ARBA" id="ARBA00004123"/>
    </source>
</evidence>
<dbReference type="SUPFAM" id="SSF57667">
    <property type="entry name" value="beta-beta-alpha zinc fingers"/>
    <property type="match status" value="2"/>
</dbReference>
<dbReference type="Proteomes" id="UP001295444">
    <property type="component" value="Chromosome 02"/>
</dbReference>
<evidence type="ECO:0000256" key="3">
    <source>
        <dbReference type="ARBA" id="ARBA00022723"/>
    </source>
</evidence>
<dbReference type="FunFam" id="3.30.160.60:FF:000812">
    <property type="entry name" value="zinc finger protein 23 isoform X2"/>
    <property type="match status" value="1"/>
</dbReference>
<dbReference type="GO" id="GO:0008270">
    <property type="term" value="F:zinc ion binding"/>
    <property type="evidence" value="ECO:0007669"/>
    <property type="project" value="UniProtKB-KW"/>
</dbReference>
<evidence type="ECO:0000256" key="12">
    <source>
        <dbReference type="SAM" id="MobiDB-lite"/>
    </source>
</evidence>
<dbReference type="GO" id="GO:0005634">
    <property type="term" value="C:nucleus"/>
    <property type="evidence" value="ECO:0007669"/>
    <property type="project" value="UniProtKB-SubCell"/>
</dbReference>
<keyword evidence="6" id="KW-0862">Zinc</keyword>
<evidence type="ECO:0000256" key="11">
    <source>
        <dbReference type="PROSITE-ProRule" id="PRU00042"/>
    </source>
</evidence>
<keyword evidence="7" id="KW-0805">Transcription regulation</keyword>
<feature type="domain" description="C2H2-type" evidence="13">
    <location>
        <begin position="389"/>
        <end position="416"/>
    </location>
</feature>
<keyword evidence="4" id="KW-0677">Repeat</keyword>